<evidence type="ECO:0000256" key="1">
    <source>
        <dbReference type="SAM" id="MobiDB-lite"/>
    </source>
</evidence>
<keyword evidence="3" id="KW-1185">Reference proteome</keyword>
<feature type="compositionally biased region" description="Basic residues" evidence="1">
    <location>
        <begin position="87"/>
        <end position="98"/>
    </location>
</feature>
<reference evidence="2" key="2">
    <citation type="submission" date="2015-06" db="UniProtKB">
        <authorList>
            <consortium name="EnsemblProtists"/>
        </authorList>
    </citation>
    <scope>IDENTIFICATION</scope>
    <source>
        <strain evidence="2">Emoy2</strain>
    </source>
</reference>
<protein>
    <submittedName>
        <fullName evidence="2">Uncharacterized protein</fullName>
    </submittedName>
</protein>
<sequence>MRRSHKKLEELALSRQERHQQPASTTGERARNRVTMLGGADAEPGEAITADGEEASDERGTEYTTLLQCADKETEKTPRQGVDLAHRPRLSSRARKQSQRLVEAENDTGTDDKPVPERKKKGPPIIAVTGVRRPALTQLLAMLVLGSGEERYVDLPDRKTHKACAKEIASLEANKTWDKVQRTTDIHLLRSK</sequence>
<proteinExistence type="predicted"/>
<dbReference type="VEuPathDB" id="FungiDB:HpaG814089"/>
<feature type="compositionally biased region" description="Basic and acidic residues" evidence="1">
    <location>
        <begin position="7"/>
        <end position="20"/>
    </location>
</feature>
<dbReference type="EnsemblProtists" id="HpaT814089">
    <property type="protein sequence ID" value="HpaP814089"/>
    <property type="gene ID" value="HpaG814089"/>
</dbReference>
<dbReference type="EMBL" id="JH598242">
    <property type="status" value="NOT_ANNOTATED_CDS"/>
    <property type="molecule type" value="Genomic_DNA"/>
</dbReference>
<evidence type="ECO:0000313" key="3">
    <source>
        <dbReference type="Proteomes" id="UP000011713"/>
    </source>
</evidence>
<accession>M4C4R9</accession>
<feature type="region of interest" description="Disordered" evidence="1">
    <location>
        <begin position="1"/>
        <end position="125"/>
    </location>
</feature>
<name>M4C4R9_HYAAE</name>
<organism evidence="2 3">
    <name type="scientific">Hyaloperonospora arabidopsidis (strain Emoy2)</name>
    <name type="common">Downy mildew agent</name>
    <name type="synonym">Peronospora arabidopsidis</name>
    <dbReference type="NCBI Taxonomy" id="559515"/>
    <lineage>
        <taxon>Eukaryota</taxon>
        <taxon>Sar</taxon>
        <taxon>Stramenopiles</taxon>
        <taxon>Oomycota</taxon>
        <taxon>Peronosporomycetes</taxon>
        <taxon>Peronosporales</taxon>
        <taxon>Peronosporaceae</taxon>
        <taxon>Hyaloperonospora</taxon>
    </lineage>
</organism>
<reference evidence="3" key="1">
    <citation type="journal article" date="2010" name="Science">
        <title>Signatures of adaptation to obligate biotrophy in the Hyaloperonospora arabidopsidis genome.</title>
        <authorList>
            <person name="Baxter L."/>
            <person name="Tripathy S."/>
            <person name="Ishaque N."/>
            <person name="Boot N."/>
            <person name="Cabral A."/>
            <person name="Kemen E."/>
            <person name="Thines M."/>
            <person name="Ah-Fong A."/>
            <person name="Anderson R."/>
            <person name="Badejoko W."/>
            <person name="Bittner-Eddy P."/>
            <person name="Boore J.L."/>
            <person name="Chibucos M.C."/>
            <person name="Coates M."/>
            <person name="Dehal P."/>
            <person name="Delehaunty K."/>
            <person name="Dong S."/>
            <person name="Downton P."/>
            <person name="Dumas B."/>
            <person name="Fabro G."/>
            <person name="Fronick C."/>
            <person name="Fuerstenberg S.I."/>
            <person name="Fulton L."/>
            <person name="Gaulin E."/>
            <person name="Govers F."/>
            <person name="Hughes L."/>
            <person name="Humphray S."/>
            <person name="Jiang R.H."/>
            <person name="Judelson H."/>
            <person name="Kamoun S."/>
            <person name="Kyung K."/>
            <person name="Meijer H."/>
            <person name="Minx P."/>
            <person name="Morris P."/>
            <person name="Nelson J."/>
            <person name="Phuntumart V."/>
            <person name="Qutob D."/>
            <person name="Rehmany A."/>
            <person name="Rougon-Cardoso A."/>
            <person name="Ryden P."/>
            <person name="Torto-Alalibo T."/>
            <person name="Studholme D."/>
            <person name="Wang Y."/>
            <person name="Win J."/>
            <person name="Wood J."/>
            <person name="Clifton S.W."/>
            <person name="Rogers J."/>
            <person name="Van den Ackerveken G."/>
            <person name="Jones J.D."/>
            <person name="McDowell J.M."/>
            <person name="Beynon J."/>
            <person name="Tyler B.M."/>
        </authorList>
    </citation>
    <scope>NUCLEOTIDE SEQUENCE [LARGE SCALE GENOMIC DNA]</scope>
    <source>
        <strain evidence="3">Emoy2</strain>
    </source>
</reference>
<evidence type="ECO:0000313" key="2">
    <source>
        <dbReference type="EnsemblProtists" id="HpaP814089"/>
    </source>
</evidence>
<dbReference type="Proteomes" id="UP000011713">
    <property type="component" value="Unassembled WGS sequence"/>
</dbReference>
<dbReference type="InParanoid" id="M4C4R9"/>
<dbReference type="AlphaFoldDB" id="M4C4R9"/>
<dbReference type="HOGENOM" id="CLU_1417630_0_0_1"/>